<keyword evidence="3" id="KW-1185">Reference proteome</keyword>
<feature type="compositionally biased region" description="Low complexity" evidence="1">
    <location>
        <begin position="86"/>
        <end position="107"/>
    </location>
</feature>
<protein>
    <submittedName>
        <fullName evidence="2">Uncharacterized protein</fullName>
    </submittedName>
</protein>
<comment type="caution">
    <text evidence="2">The sequence shown here is derived from an EMBL/GenBank/DDBJ whole genome shotgun (WGS) entry which is preliminary data.</text>
</comment>
<evidence type="ECO:0000313" key="2">
    <source>
        <dbReference type="EMBL" id="RSD22000.1"/>
    </source>
</evidence>
<feature type="compositionally biased region" description="Low complexity" evidence="1">
    <location>
        <begin position="204"/>
        <end position="214"/>
    </location>
</feature>
<feature type="region of interest" description="Disordered" evidence="1">
    <location>
        <begin position="28"/>
        <end position="112"/>
    </location>
</feature>
<feature type="compositionally biased region" description="Low complexity" evidence="1">
    <location>
        <begin position="54"/>
        <end position="72"/>
    </location>
</feature>
<feature type="compositionally biased region" description="Basic residues" evidence="1">
    <location>
        <begin position="34"/>
        <end position="44"/>
    </location>
</feature>
<dbReference type="Proteomes" id="UP000267081">
    <property type="component" value="Unassembled WGS sequence"/>
</dbReference>
<dbReference type="EMBL" id="RSEC01000032">
    <property type="protein sequence ID" value="RSD22000.1"/>
    <property type="molecule type" value="Genomic_DNA"/>
</dbReference>
<reference evidence="2 3" key="1">
    <citation type="submission" date="2018-12" db="EMBL/GenBank/DDBJ databases">
        <title>Amycolatopsis eburnea sp. nov. actinomycete associate with arbuscular mycorrhiza fungal spore.</title>
        <authorList>
            <person name="Lumyong S."/>
            <person name="Chaiya L."/>
        </authorList>
    </citation>
    <scope>NUCLEOTIDE SEQUENCE [LARGE SCALE GENOMIC DNA]</scope>
    <source>
        <strain evidence="2 3">GLM-1</strain>
    </source>
</reference>
<proteinExistence type="predicted"/>
<dbReference type="RefSeq" id="WP_125307250.1">
    <property type="nucleotide sequence ID" value="NZ_RSEC01000032.1"/>
</dbReference>
<dbReference type="AlphaFoldDB" id="A0A3R9DMY3"/>
<organism evidence="2 3">
    <name type="scientific">Amycolatopsis eburnea</name>
    <dbReference type="NCBI Taxonomy" id="2267691"/>
    <lineage>
        <taxon>Bacteria</taxon>
        <taxon>Bacillati</taxon>
        <taxon>Actinomycetota</taxon>
        <taxon>Actinomycetes</taxon>
        <taxon>Pseudonocardiales</taxon>
        <taxon>Pseudonocardiaceae</taxon>
        <taxon>Amycolatopsis</taxon>
    </lineage>
</organism>
<gene>
    <name evidence="2" type="ORF">EIY87_09285</name>
</gene>
<feature type="region of interest" description="Disordered" evidence="1">
    <location>
        <begin position="198"/>
        <end position="230"/>
    </location>
</feature>
<evidence type="ECO:0000256" key="1">
    <source>
        <dbReference type="SAM" id="MobiDB-lite"/>
    </source>
</evidence>
<dbReference type="OrthoDB" id="3822696at2"/>
<name>A0A3R9DMY3_9PSEU</name>
<sequence>MLRDEESTVAFDFDALKPEAKRAAFAHMRLGSGGRHKKLSAKKKASVEHGGKATLSGKLTSPGSGSLKGKLSPADHDSGAVRGKLPVAKARPAAKKAAPAAKPAAVPDTPESRFDAALTEDVNKLTGGKYQGWAGMVDLRKTLDARGLSRAEQDKQLKRMSAEGKISIVPEDNRKALREEDHDAAIHIGGEPNHLVTLADDPNRPNAAPRTSAPAPAPAPKKPAAKPVEQDLGALAKDFVEMHGHESVAPRIAFLEKKKRLLPGERAQLAALKTLGKK</sequence>
<accession>A0A3R9DMY3</accession>
<evidence type="ECO:0000313" key="3">
    <source>
        <dbReference type="Proteomes" id="UP000267081"/>
    </source>
</evidence>